<evidence type="ECO:0000256" key="6">
    <source>
        <dbReference type="PIRSR" id="PIRSR600888-3"/>
    </source>
</evidence>
<evidence type="ECO:0000256" key="5">
    <source>
        <dbReference type="PIRSR" id="PIRSR600888-1"/>
    </source>
</evidence>
<dbReference type="Proteomes" id="UP000249577">
    <property type="component" value="Unassembled WGS sequence"/>
</dbReference>
<feature type="active site" description="Proton acceptor" evidence="5">
    <location>
        <position position="62"/>
    </location>
</feature>
<keyword evidence="7" id="KW-0413">Isomerase</keyword>
<sequence>MEIVEREIPGVFEIRPKRIEDARGWFSESFKASALTERGIDVGFVQDNRSLSRDAGTVRGLHFQLPPFAQAKLVSVVRGAILDVAVDLRRSSPTFGRHVAARLSADSGNQLYVPEGFGHGFCTLEPDVEVFYKVSAPYAPAHDRAVLWDDPALGIVWPVDAAAAKLSPKDAAAPRLADAPDLF</sequence>
<dbReference type="AlphaFoldDB" id="A0A2W5KDG1"/>
<feature type="active site" description="Proton donor" evidence="5">
    <location>
        <position position="132"/>
    </location>
</feature>
<dbReference type="PANTHER" id="PTHR21047:SF2">
    <property type="entry name" value="THYMIDINE DIPHOSPHO-4-KETO-RHAMNOSE 3,5-EPIMERASE"/>
    <property type="match status" value="1"/>
</dbReference>
<evidence type="ECO:0000313" key="9">
    <source>
        <dbReference type="Proteomes" id="UP000249577"/>
    </source>
</evidence>
<comment type="subunit">
    <text evidence="7">Homodimer.</text>
</comment>
<comment type="function">
    <text evidence="2 7">Catalyzes the epimerization of the C3' and C5'positions of dTDP-6-deoxy-D-xylo-4-hexulose, forming dTDP-6-deoxy-L-lyxo-4-hexulose.</text>
</comment>
<dbReference type="NCBIfam" id="TIGR01221">
    <property type="entry name" value="rmlC"/>
    <property type="match status" value="1"/>
</dbReference>
<dbReference type="GO" id="GO:0005829">
    <property type="term" value="C:cytosol"/>
    <property type="evidence" value="ECO:0007669"/>
    <property type="project" value="TreeGrafter"/>
</dbReference>
<dbReference type="PANTHER" id="PTHR21047">
    <property type="entry name" value="DTDP-6-DEOXY-D-GLUCOSE-3,5 EPIMERASE"/>
    <property type="match status" value="1"/>
</dbReference>
<dbReference type="InterPro" id="IPR000888">
    <property type="entry name" value="RmlC-like"/>
</dbReference>
<evidence type="ECO:0000256" key="1">
    <source>
        <dbReference type="ARBA" id="ARBA00001298"/>
    </source>
</evidence>
<reference evidence="8 9" key="1">
    <citation type="submission" date="2017-08" db="EMBL/GenBank/DDBJ databases">
        <title>Infants hospitalized years apart are colonized by the same room-sourced microbial strains.</title>
        <authorList>
            <person name="Brooks B."/>
            <person name="Olm M.R."/>
            <person name="Firek B.A."/>
            <person name="Baker R."/>
            <person name="Thomas B.C."/>
            <person name="Morowitz M.J."/>
            <person name="Banfield J.F."/>
        </authorList>
    </citation>
    <scope>NUCLEOTIDE SEQUENCE [LARGE SCALE GENOMIC DNA]</scope>
    <source>
        <strain evidence="8">S2_005_003_R2_43</strain>
    </source>
</reference>
<evidence type="ECO:0000256" key="4">
    <source>
        <dbReference type="ARBA" id="ARBA00019595"/>
    </source>
</evidence>
<evidence type="ECO:0000256" key="3">
    <source>
        <dbReference type="ARBA" id="ARBA00012098"/>
    </source>
</evidence>
<comment type="pathway">
    <text evidence="7">Carbohydrate biosynthesis; dTDP-L-rhamnose biosynthesis.</text>
</comment>
<organism evidence="8 9">
    <name type="scientific">Ancylobacter novellus</name>
    <name type="common">Thiobacillus novellus</name>
    <dbReference type="NCBI Taxonomy" id="921"/>
    <lineage>
        <taxon>Bacteria</taxon>
        <taxon>Pseudomonadati</taxon>
        <taxon>Pseudomonadota</taxon>
        <taxon>Alphaproteobacteria</taxon>
        <taxon>Hyphomicrobiales</taxon>
        <taxon>Xanthobacteraceae</taxon>
        <taxon>Ancylobacter</taxon>
    </lineage>
</organism>
<comment type="caution">
    <text evidence="8">The sequence shown here is derived from an EMBL/GenBank/DDBJ whole genome shotgun (WGS) entry which is preliminary data.</text>
</comment>
<evidence type="ECO:0000256" key="7">
    <source>
        <dbReference type="RuleBase" id="RU364069"/>
    </source>
</evidence>
<dbReference type="Gene3D" id="2.60.120.10">
    <property type="entry name" value="Jelly Rolls"/>
    <property type="match status" value="1"/>
</dbReference>
<evidence type="ECO:0000313" key="8">
    <source>
        <dbReference type="EMBL" id="PZQ13734.1"/>
    </source>
</evidence>
<dbReference type="EMBL" id="QFPN01000007">
    <property type="protein sequence ID" value="PZQ13734.1"/>
    <property type="molecule type" value="Genomic_DNA"/>
</dbReference>
<feature type="site" description="Participates in a stacking interaction with the thymidine ring of dTDP-4-oxo-6-deoxyglucose" evidence="6">
    <location>
        <position position="138"/>
    </location>
</feature>
<accession>A0A2W5KDG1</accession>
<comment type="catalytic activity">
    <reaction evidence="1 7">
        <text>dTDP-4-dehydro-6-deoxy-alpha-D-glucose = dTDP-4-dehydro-beta-L-rhamnose</text>
        <dbReference type="Rhea" id="RHEA:16969"/>
        <dbReference type="ChEBI" id="CHEBI:57649"/>
        <dbReference type="ChEBI" id="CHEBI:62830"/>
        <dbReference type="EC" id="5.1.3.13"/>
    </reaction>
</comment>
<dbReference type="SUPFAM" id="SSF51182">
    <property type="entry name" value="RmlC-like cupins"/>
    <property type="match status" value="1"/>
</dbReference>
<dbReference type="GO" id="GO:0019305">
    <property type="term" value="P:dTDP-rhamnose biosynthetic process"/>
    <property type="evidence" value="ECO:0007669"/>
    <property type="project" value="UniProtKB-UniRule"/>
</dbReference>
<proteinExistence type="inferred from homology"/>
<protein>
    <recommendedName>
        <fullName evidence="4 7">dTDP-4-dehydrorhamnose 3,5-epimerase</fullName>
        <ecNumber evidence="3 7">5.1.3.13</ecNumber>
    </recommendedName>
    <alternativeName>
        <fullName evidence="7">Thymidine diphospho-4-keto-rhamnose 3,5-epimerase</fullName>
    </alternativeName>
</protein>
<comment type="similarity">
    <text evidence="7">Belongs to the dTDP-4-dehydrorhamnose 3,5-epimerase family.</text>
</comment>
<dbReference type="UniPathway" id="UPA00124"/>
<gene>
    <name evidence="8" type="primary">rfbC</name>
    <name evidence="8" type="ORF">DI565_14475</name>
</gene>
<name>A0A2W5KDG1_ANCNO</name>
<dbReference type="InterPro" id="IPR014710">
    <property type="entry name" value="RmlC-like_jellyroll"/>
</dbReference>
<dbReference type="CDD" id="cd00438">
    <property type="entry name" value="cupin_RmlC"/>
    <property type="match status" value="1"/>
</dbReference>
<dbReference type="EC" id="5.1.3.13" evidence="3 7"/>
<evidence type="ECO:0000256" key="2">
    <source>
        <dbReference type="ARBA" id="ARBA00001997"/>
    </source>
</evidence>
<dbReference type="GO" id="GO:0008830">
    <property type="term" value="F:dTDP-4-dehydrorhamnose 3,5-epimerase activity"/>
    <property type="evidence" value="ECO:0007669"/>
    <property type="project" value="UniProtKB-UniRule"/>
</dbReference>
<dbReference type="Pfam" id="PF00908">
    <property type="entry name" value="dTDP_sugar_isom"/>
    <property type="match status" value="1"/>
</dbReference>
<dbReference type="GO" id="GO:0000271">
    <property type="term" value="P:polysaccharide biosynthetic process"/>
    <property type="evidence" value="ECO:0007669"/>
    <property type="project" value="TreeGrafter"/>
</dbReference>
<dbReference type="InterPro" id="IPR011051">
    <property type="entry name" value="RmlC_Cupin_sf"/>
</dbReference>